<dbReference type="eggNOG" id="COG1674">
    <property type="taxonomic scope" value="Bacteria"/>
</dbReference>
<reference evidence="1 2" key="1">
    <citation type="submission" date="2013-12" db="EMBL/GenBank/DDBJ databases">
        <authorList>
            <consortium name="DOE Joint Genome Institute"/>
            <person name="Smidt H."/>
            <person name="Huntemann M."/>
            <person name="Han J."/>
            <person name="Chen A."/>
            <person name="Kyrpides N."/>
            <person name="Mavromatis K."/>
            <person name="Markowitz V."/>
            <person name="Palaniappan K."/>
            <person name="Ivanova N."/>
            <person name="Schaumberg A."/>
            <person name="Pati A."/>
            <person name="Liolios K."/>
            <person name="Nordberg H.P."/>
            <person name="Cantor M.N."/>
            <person name="Hua S.X."/>
            <person name="Woyke T."/>
        </authorList>
    </citation>
    <scope>NUCLEOTIDE SEQUENCE [LARGE SCALE GENOMIC DNA]</scope>
    <source>
        <strain evidence="2">DSM 15288</strain>
    </source>
</reference>
<dbReference type="AlphaFoldDB" id="W0ECK7"/>
<dbReference type="STRING" id="871968.DESME_07545"/>
<name>W0ECK7_9FIRM</name>
<dbReference type="HOGENOM" id="CLU_063820_0_0_9"/>
<dbReference type="OrthoDB" id="9781752at2"/>
<protein>
    <recommendedName>
        <fullName evidence="3">ATPase</fullName>
    </recommendedName>
</protein>
<organism evidence="1 2">
    <name type="scientific">Desulfitobacterium metallireducens DSM 15288</name>
    <dbReference type="NCBI Taxonomy" id="871968"/>
    <lineage>
        <taxon>Bacteria</taxon>
        <taxon>Bacillati</taxon>
        <taxon>Bacillota</taxon>
        <taxon>Clostridia</taxon>
        <taxon>Eubacteriales</taxon>
        <taxon>Desulfitobacteriaceae</taxon>
        <taxon>Desulfitobacterium</taxon>
    </lineage>
</organism>
<evidence type="ECO:0000313" key="2">
    <source>
        <dbReference type="Proteomes" id="UP000010847"/>
    </source>
</evidence>
<dbReference type="Proteomes" id="UP000010847">
    <property type="component" value="Chromosome"/>
</dbReference>
<keyword evidence="2" id="KW-1185">Reference proteome</keyword>
<dbReference type="InterPro" id="IPR027417">
    <property type="entry name" value="P-loop_NTPase"/>
</dbReference>
<accession>W0ECK7</accession>
<evidence type="ECO:0000313" key="1">
    <source>
        <dbReference type="EMBL" id="AHF06939.1"/>
    </source>
</evidence>
<dbReference type="EMBL" id="CP007032">
    <property type="protein sequence ID" value="AHF06939.1"/>
    <property type="molecule type" value="Genomic_DNA"/>
</dbReference>
<dbReference type="SUPFAM" id="SSF52540">
    <property type="entry name" value="P-loop containing nucleoside triphosphate hydrolases"/>
    <property type="match status" value="2"/>
</dbReference>
<gene>
    <name evidence="1" type="ORF">DESME_07545</name>
</gene>
<evidence type="ECO:0008006" key="3">
    <source>
        <dbReference type="Google" id="ProtNLM"/>
    </source>
</evidence>
<sequence>MTEKAKIRKMFPGGITYQGFYSFYNYMIERDARHIFVIKGGPGVGKSTFMKKIAQSMFEAGYEIEYHCCSSDNNSIDGLVIPELNIALLDGTAPHIVDPKTPGAVDEIINLGEYWNEAKMLESKAEIMACNLQVSRYFQAAYYSLKDAKNAMDEWEFYIEPYQNWDDINKMYLKTEKNIFKNSPPGNGKARHLFAWAHTPQGKCQYIDSLLSGMQTLYTLKGQPGTGKSTFLSRISNRASMLGLSVEYFHSTLDPEKLDLILLPEIKVGLVIDADPYSYTPDFKCTVIELDFDKSLDQILLQNYKSELTSCSERVNTSLERALANSKKAKMSHDQMETYYIPAMDFQAIEDKRVETLQRILNMAEEHSIAVTTNLSPTPKI</sequence>
<dbReference type="RefSeq" id="WP_006715375.1">
    <property type="nucleotide sequence ID" value="NZ_CP007032.1"/>
</dbReference>
<proteinExistence type="predicted"/>
<dbReference type="KEGG" id="dmt:DESME_07545"/>